<feature type="compositionally biased region" description="Basic and acidic residues" evidence="11">
    <location>
        <begin position="662"/>
        <end position="676"/>
    </location>
</feature>
<feature type="domain" description="UvrD-like helicase C-terminal" evidence="13">
    <location>
        <begin position="274"/>
        <end position="575"/>
    </location>
</feature>
<evidence type="ECO:0000256" key="7">
    <source>
        <dbReference type="ARBA" id="ARBA00034617"/>
    </source>
</evidence>
<protein>
    <recommendedName>
        <fullName evidence="8">DNA 3'-5' helicase</fullName>
        <ecNumber evidence="8">5.6.2.4</ecNumber>
    </recommendedName>
</protein>
<keyword evidence="3 10" id="KW-0378">Hydrolase</keyword>
<dbReference type="Pfam" id="PF00580">
    <property type="entry name" value="UvrD-helicase"/>
    <property type="match status" value="1"/>
</dbReference>
<dbReference type="CDD" id="cd18807">
    <property type="entry name" value="SF1_C_UvrD"/>
    <property type="match status" value="1"/>
</dbReference>
<reference evidence="14 15" key="1">
    <citation type="submission" date="2018-12" db="EMBL/GenBank/DDBJ databases">
        <title>The whole draft genome of Aquabacterium sp. SJQ9.</title>
        <authorList>
            <person name="Sun L."/>
            <person name="Gao X."/>
            <person name="Chen W."/>
            <person name="Huang K."/>
        </authorList>
    </citation>
    <scope>NUCLEOTIDE SEQUENCE [LARGE SCALE GENOMIC DNA]</scope>
    <source>
        <strain evidence="14 15">SJQ9</strain>
    </source>
</reference>
<evidence type="ECO:0000256" key="10">
    <source>
        <dbReference type="PROSITE-ProRule" id="PRU00560"/>
    </source>
</evidence>
<comment type="catalytic activity">
    <reaction evidence="7">
        <text>Couples ATP hydrolysis with the unwinding of duplex DNA by translocating in the 3'-5' direction.</text>
        <dbReference type="EC" id="5.6.2.4"/>
    </reaction>
</comment>
<dbReference type="GO" id="GO:0005829">
    <property type="term" value="C:cytosol"/>
    <property type="evidence" value="ECO:0007669"/>
    <property type="project" value="TreeGrafter"/>
</dbReference>
<proteinExistence type="inferred from homology"/>
<dbReference type="PANTHER" id="PTHR11070:SF64">
    <property type="entry name" value="ATP-DEPENDENT DNA HELICASE REP"/>
    <property type="match status" value="1"/>
</dbReference>
<dbReference type="SUPFAM" id="SSF52540">
    <property type="entry name" value="P-loop containing nucleoside triphosphate hydrolases"/>
    <property type="match status" value="1"/>
</dbReference>
<dbReference type="CDD" id="cd17932">
    <property type="entry name" value="DEXQc_UvrD"/>
    <property type="match status" value="1"/>
</dbReference>
<dbReference type="OrthoDB" id="5905204at2"/>
<evidence type="ECO:0000256" key="5">
    <source>
        <dbReference type="ARBA" id="ARBA00022840"/>
    </source>
</evidence>
<feature type="binding site" evidence="10">
    <location>
        <begin position="15"/>
        <end position="22"/>
    </location>
    <ligand>
        <name>ATP</name>
        <dbReference type="ChEBI" id="CHEBI:30616"/>
    </ligand>
</feature>
<evidence type="ECO:0000313" key="14">
    <source>
        <dbReference type="EMBL" id="RRS06435.1"/>
    </source>
</evidence>
<keyword evidence="6" id="KW-0413">Isomerase</keyword>
<dbReference type="EMBL" id="RSED01000001">
    <property type="protein sequence ID" value="RRS06435.1"/>
    <property type="molecule type" value="Genomic_DNA"/>
</dbReference>
<keyword evidence="2 10" id="KW-0547">Nucleotide-binding</keyword>
<evidence type="ECO:0000313" key="15">
    <source>
        <dbReference type="Proteomes" id="UP000269265"/>
    </source>
</evidence>
<dbReference type="GO" id="GO:0016887">
    <property type="term" value="F:ATP hydrolysis activity"/>
    <property type="evidence" value="ECO:0007669"/>
    <property type="project" value="RHEA"/>
</dbReference>
<dbReference type="Proteomes" id="UP000269265">
    <property type="component" value="Unassembled WGS sequence"/>
</dbReference>
<dbReference type="Gene3D" id="1.10.486.10">
    <property type="entry name" value="PCRA, domain 4"/>
    <property type="match status" value="1"/>
</dbReference>
<evidence type="ECO:0000256" key="11">
    <source>
        <dbReference type="SAM" id="MobiDB-lite"/>
    </source>
</evidence>
<dbReference type="PANTHER" id="PTHR11070">
    <property type="entry name" value="UVRD / RECB / PCRA DNA HELICASE FAMILY MEMBER"/>
    <property type="match status" value="1"/>
</dbReference>
<evidence type="ECO:0000256" key="3">
    <source>
        <dbReference type="ARBA" id="ARBA00022801"/>
    </source>
</evidence>
<dbReference type="InterPro" id="IPR027417">
    <property type="entry name" value="P-loop_NTPase"/>
</dbReference>
<dbReference type="Gene3D" id="3.40.50.300">
    <property type="entry name" value="P-loop containing nucleotide triphosphate hydrolases"/>
    <property type="match status" value="2"/>
</dbReference>
<evidence type="ECO:0000256" key="2">
    <source>
        <dbReference type="ARBA" id="ARBA00022741"/>
    </source>
</evidence>
<feature type="compositionally biased region" description="Polar residues" evidence="11">
    <location>
        <begin position="680"/>
        <end position="689"/>
    </location>
</feature>
<accession>A0A426VHP6</accession>
<evidence type="ECO:0000256" key="1">
    <source>
        <dbReference type="ARBA" id="ARBA00009922"/>
    </source>
</evidence>
<dbReference type="AlphaFoldDB" id="A0A426VHP6"/>
<comment type="caution">
    <text evidence="14">The sequence shown here is derived from an EMBL/GenBank/DDBJ whole genome shotgun (WGS) entry which is preliminary data.</text>
</comment>
<feature type="domain" description="UvrD-like helicase ATP-binding" evidence="12">
    <location>
        <begin position="1"/>
        <end position="273"/>
    </location>
</feature>
<dbReference type="GO" id="GO:0005524">
    <property type="term" value="F:ATP binding"/>
    <property type="evidence" value="ECO:0007669"/>
    <property type="project" value="UniProtKB-UniRule"/>
</dbReference>
<dbReference type="GO" id="GO:0043138">
    <property type="term" value="F:3'-5' DNA helicase activity"/>
    <property type="evidence" value="ECO:0007669"/>
    <property type="project" value="UniProtKB-EC"/>
</dbReference>
<evidence type="ECO:0000259" key="12">
    <source>
        <dbReference type="PROSITE" id="PS51198"/>
    </source>
</evidence>
<dbReference type="GO" id="GO:0000725">
    <property type="term" value="P:recombinational repair"/>
    <property type="evidence" value="ECO:0007669"/>
    <property type="project" value="TreeGrafter"/>
</dbReference>
<dbReference type="InterPro" id="IPR014017">
    <property type="entry name" value="DNA_helicase_UvrD-like_C"/>
</dbReference>
<evidence type="ECO:0000256" key="8">
    <source>
        <dbReference type="ARBA" id="ARBA00034808"/>
    </source>
</evidence>
<dbReference type="EC" id="5.6.2.4" evidence="8"/>
<sequence>MEAVLHLHSPCLVLAGAGSGKTRVITQKIARLLQPGEGADLAPSQIAAITFTNKAAAEMRERAKALIGAKAAGKLLICTFHSLGVRLLREDGTALGLKPQFSILDSDDVTSILRDAGGTTDAKQARSWQWTISLWKNMGLNSSQVAPHITTDDELVAAKVMKLYEERLSAYQAVDFDDLISLPLKLLAEHEHVRQKWQRQLRHVLVDEYQDTNATQYELLKLLVGSEGIFTAVGDDDQSIYGWRGATLDNLKRLPQDFPTLKVIPLEQNYRSTSAILRAANNVIQLNPKLFPKTLWSDLGEGEPIKLMECDNEEHEAERAVSHFQVLHAQLLAANQADPSRADWSNFAILYRANHQARPFEQALRKANIPYKVSGGQSFFDKAEIKDLCAWLRLLLNNDDDPAFLRAVTTPKRGIGHQTLGTLGEFAGQWKVSLFEALFAESLAAALSARALGSLHEFGRYVNDLEYRARQTYGSEDAKALLLEWLKDIGYEQHLYDNEENEKIAAARWTNVLDFIDWVAKRCGGEIENDGGMSVETEKKSVIEVAQLISLITSLAERNADQNVVTLSTLHASKGLEWPHVVLAGVNEGSLPFSREEGDILPQQIEEERRLMYVGITRARLTLGVSALKRRKKGREYVQAIPSRFIAEMKLSEGGGGVPGESPRDKLRRLREEMAAKAKTSAQTLNQQP</sequence>
<keyword evidence="5 10" id="KW-0067">ATP-binding</keyword>
<keyword evidence="15" id="KW-1185">Reference proteome</keyword>
<dbReference type="InterPro" id="IPR013986">
    <property type="entry name" value="DExx_box_DNA_helicase_dom_sf"/>
</dbReference>
<dbReference type="InterPro" id="IPR000212">
    <property type="entry name" value="DNA_helicase_UvrD/REP"/>
</dbReference>
<name>A0A426VHP6_9BURK</name>
<evidence type="ECO:0000259" key="13">
    <source>
        <dbReference type="PROSITE" id="PS51217"/>
    </source>
</evidence>
<dbReference type="PROSITE" id="PS51198">
    <property type="entry name" value="UVRD_HELICASE_ATP_BIND"/>
    <property type="match status" value="1"/>
</dbReference>
<dbReference type="InterPro" id="IPR014016">
    <property type="entry name" value="UvrD-like_ATP-bd"/>
</dbReference>
<dbReference type="Pfam" id="PF13361">
    <property type="entry name" value="UvrD_C"/>
    <property type="match status" value="1"/>
</dbReference>
<gene>
    <name evidence="14" type="ORF">EIP75_00860</name>
</gene>
<evidence type="ECO:0000256" key="9">
    <source>
        <dbReference type="ARBA" id="ARBA00048988"/>
    </source>
</evidence>
<organism evidence="14 15">
    <name type="scientific">Aquabacterium soli</name>
    <dbReference type="NCBI Taxonomy" id="2493092"/>
    <lineage>
        <taxon>Bacteria</taxon>
        <taxon>Pseudomonadati</taxon>
        <taxon>Pseudomonadota</taxon>
        <taxon>Betaproteobacteria</taxon>
        <taxon>Burkholderiales</taxon>
        <taxon>Aquabacterium</taxon>
    </lineage>
</organism>
<comment type="catalytic activity">
    <reaction evidence="9">
        <text>ATP + H2O = ADP + phosphate + H(+)</text>
        <dbReference type="Rhea" id="RHEA:13065"/>
        <dbReference type="ChEBI" id="CHEBI:15377"/>
        <dbReference type="ChEBI" id="CHEBI:15378"/>
        <dbReference type="ChEBI" id="CHEBI:30616"/>
        <dbReference type="ChEBI" id="CHEBI:43474"/>
        <dbReference type="ChEBI" id="CHEBI:456216"/>
        <dbReference type="EC" id="5.6.2.4"/>
    </reaction>
</comment>
<dbReference type="Gene3D" id="1.10.10.160">
    <property type="match status" value="1"/>
</dbReference>
<evidence type="ECO:0000256" key="6">
    <source>
        <dbReference type="ARBA" id="ARBA00023235"/>
    </source>
</evidence>
<evidence type="ECO:0000256" key="4">
    <source>
        <dbReference type="ARBA" id="ARBA00022806"/>
    </source>
</evidence>
<dbReference type="PROSITE" id="PS51217">
    <property type="entry name" value="UVRD_HELICASE_CTER"/>
    <property type="match status" value="1"/>
</dbReference>
<keyword evidence="4 10" id="KW-0347">Helicase</keyword>
<feature type="region of interest" description="Disordered" evidence="11">
    <location>
        <begin position="651"/>
        <end position="689"/>
    </location>
</feature>
<dbReference type="GO" id="GO:0003677">
    <property type="term" value="F:DNA binding"/>
    <property type="evidence" value="ECO:0007669"/>
    <property type="project" value="InterPro"/>
</dbReference>
<comment type="similarity">
    <text evidence="1">Belongs to the helicase family. UvrD subfamily.</text>
</comment>